<dbReference type="EMBL" id="GEZM01017518">
    <property type="protein sequence ID" value="JAV90632.1"/>
    <property type="molecule type" value="Transcribed_RNA"/>
</dbReference>
<name>A0A1Y1MY77_PHOPY</name>
<evidence type="ECO:0000313" key="1">
    <source>
        <dbReference type="EMBL" id="JAV90632.1"/>
    </source>
</evidence>
<reference evidence="1" key="1">
    <citation type="journal article" date="2016" name="Sci. Rep.">
        <title>Molecular characterization of firefly nuptial gifts: a multi-omics approach sheds light on postcopulatory sexual selection.</title>
        <authorList>
            <person name="Al-Wathiqui N."/>
            <person name="Fallon T.R."/>
            <person name="South A."/>
            <person name="Weng J.K."/>
            <person name="Lewis S.M."/>
        </authorList>
    </citation>
    <scope>NUCLEOTIDE SEQUENCE</scope>
</reference>
<dbReference type="AlphaFoldDB" id="A0A1Y1MY77"/>
<organism evidence="1">
    <name type="scientific">Photinus pyralis</name>
    <name type="common">Common eastern firefly</name>
    <name type="synonym">Lampyris pyralis</name>
    <dbReference type="NCBI Taxonomy" id="7054"/>
    <lineage>
        <taxon>Eukaryota</taxon>
        <taxon>Metazoa</taxon>
        <taxon>Ecdysozoa</taxon>
        <taxon>Arthropoda</taxon>
        <taxon>Hexapoda</taxon>
        <taxon>Insecta</taxon>
        <taxon>Pterygota</taxon>
        <taxon>Neoptera</taxon>
        <taxon>Endopterygota</taxon>
        <taxon>Coleoptera</taxon>
        <taxon>Polyphaga</taxon>
        <taxon>Elateriformia</taxon>
        <taxon>Elateroidea</taxon>
        <taxon>Lampyridae</taxon>
        <taxon>Lampyrinae</taxon>
        <taxon>Photinus</taxon>
    </lineage>
</organism>
<sequence length="179" mass="20703">MLQINGGGSRENFLPHHVFIRLTEENLEYCPPVRINDSVALTKGPFSAQKPLFPKIQPVTLINQRLNTEDPVQHRYYGDETRRKRRWGNGRDWNMAPSSEGGWIRLWPMKSNESEDDVNNNTFYCNGNLNTKNMVAEVIKFSKLSKEIFKKHPNVTECQRNDFLSEGMGLNGEIWLPPL</sequence>
<accession>A0A1Y1MY77</accession>
<proteinExistence type="predicted"/>
<protein>
    <submittedName>
        <fullName evidence="1">Uncharacterized protein</fullName>
    </submittedName>
</protein>